<dbReference type="GO" id="GO:0005975">
    <property type="term" value="P:carbohydrate metabolic process"/>
    <property type="evidence" value="ECO:0007669"/>
    <property type="project" value="InterPro"/>
</dbReference>
<evidence type="ECO:0000313" key="12">
    <source>
        <dbReference type="Proteomes" id="UP001284901"/>
    </source>
</evidence>
<comment type="similarity">
    <text evidence="1">Belongs to the glycosyl hydrolase 32 family.</text>
</comment>
<dbReference type="Proteomes" id="UP001288320">
    <property type="component" value="Unassembled WGS sequence"/>
</dbReference>
<keyword evidence="5 10" id="KW-0238">DNA-binding</keyword>
<dbReference type="SMART" id="SM00640">
    <property type="entry name" value="Glyco_32"/>
    <property type="match status" value="1"/>
</dbReference>
<dbReference type="InterPro" id="IPR010982">
    <property type="entry name" value="Lambda_DNA-bd_dom_sf"/>
</dbReference>
<evidence type="ECO:0000259" key="9">
    <source>
        <dbReference type="PROSITE" id="PS50932"/>
    </source>
</evidence>
<dbReference type="Pfam" id="PF00251">
    <property type="entry name" value="Glyco_hydro_32N"/>
    <property type="match status" value="1"/>
</dbReference>
<evidence type="ECO:0000256" key="4">
    <source>
        <dbReference type="ARBA" id="ARBA00023015"/>
    </source>
</evidence>
<dbReference type="CDD" id="cd08996">
    <property type="entry name" value="GH32_FFase"/>
    <property type="match status" value="1"/>
</dbReference>
<dbReference type="PROSITE" id="PS00356">
    <property type="entry name" value="HTH_LACI_1"/>
    <property type="match status" value="1"/>
</dbReference>
<dbReference type="Gene3D" id="1.10.260.40">
    <property type="entry name" value="lambda repressor-like DNA-binding domains"/>
    <property type="match status" value="1"/>
</dbReference>
<dbReference type="GO" id="GO:0003677">
    <property type="term" value="F:DNA binding"/>
    <property type="evidence" value="ECO:0007669"/>
    <property type="project" value="UniProtKB-KW"/>
</dbReference>
<organism evidence="10 13">
    <name type="scientific">Actinotignum timonense</name>
    <dbReference type="NCBI Taxonomy" id="1870995"/>
    <lineage>
        <taxon>Bacteria</taxon>
        <taxon>Bacillati</taxon>
        <taxon>Actinomycetota</taxon>
        <taxon>Actinomycetes</taxon>
        <taxon>Actinomycetales</taxon>
        <taxon>Actinomycetaceae</taxon>
        <taxon>Actinotignum</taxon>
    </lineage>
</organism>
<dbReference type="GO" id="GO:0006355">
    <property type="term" value="P:regulation of DNA-templated transcription"/>
    <property type="evidence" value="ECO:0007669"/>
    <property type="project" value="InterPro"/>
</dbReference>
<dbReference type="InterPro" id="IPR051214">
    <property type="entry name" value="GH32_Enzymes"/>
</dbReference>
<protein>
    <recommendedName>
        <fullName evidence="2">beta-fructofuranosidase</fullName>
        <ecNumber evidence="2">3.2.1.26</ecNumber>
    </recommendedName>
</protein>
<feature type="region of interest" description="Disordered" evidence="8">
    <location>
        <begin position="372"/>
        <end position="391"/>
    </location>
</feature>
<dbReference type="PANTHER" id="PTHR43101">
    <property type="entry name" value="BETA-FRUCTOSIDASE"/>
    <property type="match status" value="1"/>
</dbReference>
<keyword evidence="6" id="KW-0804">Transcription</keyword>
<dbReference type="Gene3D" id="2.115.10.20">
    <property type="entry name" value="Glycosyl hydrolase domain, family 43"/>
    <property type="match status" value="1"/>
</dbReference>
<keyword evidence="3" id="KW-0378">Hydrolase</keyword>
<evidence type="ECO:0000256" key="5">
    <source>
        <dbReference type="ARBA" id="ARBA00023125"/>
    </source>
</evidence>
<dbReference type="EMBL" id="JAWNFV010000001">
    <property type="protein sequence ID" value="MDY5139891.1"/>
    <property type="molecule type" value="Genomic_DNA"/>
</dbReference>
<keyword evidence="4" id="KW-0805">Transcription regulation</keyword>
<evidence type="ECO:0000313" key="13">
    <source>
        <dbReference type="Proteomes" id="UP001288320"/>
    </source>
</evidence>
<dbReference type="InterPro" id="IPR013148">
    <property type="entry name" value="Glyco_hydro_32_N"/>
</dbReference>
<dbReference type="InterPro" id="IPR001362">
    <property type="entry name" value="Glyco_hydro_32"/>
</dbReference>
<evidence type="ECO:0000256" key="7">
    <source>
        <dbReference type="ARBA" id="ARBA00023295"/>
    </source>
</evidence>
<evidence type="ECO:0000256" key="8">
    <source>
        <dbReference type="SAM" id="MobiDB-lite"/>
    </source>
</evidence>
<dbReference type="GO" id="GO:0004564">
    <property type="term" value="F:beta-fructofuranosidase activity"/>
    <property type="evidence" value="ECO:0007669"/>
    <property type="project" value="UniProtKB-EC"/>
</dbReference>
<name>A0AAW9HKE1_9ACTO</name>
<dbReference type="InterPro" id="IPR023296">
    <property type="entry name" value="Glyco_hydro_beta-prop_sf"/>
</dbReference>
<evidence type="ECO:0000256" key="1">
    <source>
        <dbReference type="ARBA" id="ARBA00009902"/>
    </source>
</evidence>
<evidence type="ECO:0000313" key="10">
    <source>
        <dbReference type="EMBL" id="MDY5139891.1"/>
    </source>
</evidence>
<dbReference type="PROSITE" id="PS00609">
    <property type="entry name" value="GLYCOSYL_HYDROL_F32"/>
    <property type="match status" value="1"/>
</dbReference>
<dbReference type="PROSITE" id="PS50932">
    <property type="entry name" value="HTH_LACI_2"/>
    <property type="match status" value="1"/>
</dbReference>
<accession>A0AAW9HKE1</accession>
<proteinExistence type="inferred from homology"/>
<dbReference type="SMART" id="SM00354">
    <property type="entry name" value="HTH_LACI"/>
    <property type="match status" value="1"/>
</dbReference>
<dbReference type="PANTHER" id="PTHR43101:SF1">
    <property type="entry name" value="BETA-FRUCTOSIDASE"/>
    <property type="match status" value="1"/>
</dbReference>
<dbReference type="Pfam" id="PF13377">
    <property type="entry name" value="Peripla_BP_3"/>
    <property type="match status" value="1"/>
</dbReference>
<gene>
    <name evidence="10" type="ORF">R6G74_00975</name>
    <name evidence="11" type="ORF">R6P33_01295</name>
</gene>
<dbReference type="EMBL" id="JAWNFY010000003">
    <property type="protein sequence ID" value="MDY5145658.1"/>
    <property type="molecule type" value="Genomic_DNA"/>
</dbReference>
<reference evidence="10 12" key="1">
    <citation type="submission" date="2023-10" db="EMBL/GenBank/DDBJ databases">
        <title>Whole Genome based description of the genera Actinobaculum and Actinotignum reveals a complex phylogenetic relationship within the species included in the genus Actinotignum.</title>
        <authorList>
            <person name="Jensen C.S."/>
            <person name="Dargis R."/>
            <person name="Kemp M."/>
            <person name="Christensen J.J."/>
        </authorList>
    </citation>
    <scope>NUCLEOTIDE SEQUENCE</scope>
    <source>
        <strain evidence="11 12">SLA_B089</strain>
        <strain evidence="10">SLA_B245</strain>
    </source>
</reference>
<evidence type="ECO:0000313" key="11">
    <source>
        <dbReference type="EMBL" id="MDY5145658.1"/>
    </source>
</evidence>
<keyword evidence="12" id="KW-1185">Reference proteome</keyword>
<dbReference type="InterPro" id="IPR046335">
    <property type="entry name" value="LacI/GalR-like_sensor"/>
</dbReference>
<comment type="caution">
    <text evidence="10">The sequence shown here is derived from an EMBL/GenBank/DDBJ whole genome shotgun (WGS) entry which is preliminary data.</text>
</comment>
<sequence length="829" mass="90233">MAGVGMKDVASRAGVSITTVSHVLNGTRRVAESTRMRVLEAAAELGYSSPRTVRSLRAGASPGIAIVGTLLGNAGGTAVALELARQATDAGLVPFLLDTGANVHTEEAALSALIAHRLDAVIISPVPGWRRHSLPRLRRHAIPFAVVNGNDPAVVAPQVSTDYQQGIRDITAHLLDHGVRYPVLFYPDRRIANGSQHMRGFEEALVERGHRVTRHQLVGAHSSPRAVRRQIAQVLDSCAHIDALVLGSSAMCVPAMAEIRRRGLVPGRDIRLAVFDDSHLPEAQSFLRAVDPVEAVAERAITEITRLLGDPDAAAERHRTRLVPCTVITGPSCGCPTAPQESSTAGTDQHRLYAAAHGRRHAGWVPDRALLNDEGHSRSPLAATPPPTPSTKEALMTQLDHFPDRFFPALHVRPNFGWVNDPNGIHKVGDTWHMFYQYNPKAPWHDHIHWGHATSTDLVNWTAQPIALKPRPGQPDSAGCWSGVGTVHEGVSSLLYTAVTRGDGPSVTVLAEENADRSGWEPTGVVATMPPIENVRAMRDPFIFEVEGRTYAIHGGGFEDGTPVIFLYECSDWRNWRYLDTLLVGDDPLASIYAPASIWECPQLIQVGEAWVLIVSQWVEAETLMDHLTGVAYLVGDLDMSAGYPRFVPRAGGEFDAGPDFYAPQCVVDGERVLAWGWTWEGSDRTDADIDASGYNGALTYPRQVRISDGRVWTEPAPEIFALREGEGTVVTELPELHSFSLDLAGSGTISLRDSETNEVLFTAAVNAPASLWMDGSLVELFQEGTTSFTQRIYPRGQVRMEVSGELTVTCYRLSAFNDDGARLPRALR</sequence>
<dbReference type="SUPFAM" id="SSF47413">
    <property type="entry name" value="lambda repressor-like DNA-binding domains"/>
    <property type="match status" value="1"/>
</dbReference>
<dbReference type="SUPFAM" id="SSF75005">
    <property type="entry name" value="Arabinanase/levansucrase/invertase"/>
    <property type="match status" value="1"/>
</dbReference>
<dbReference type="InterPro" id="IPR018053">
    <property type="entry name" value="Glyco_hydro_32_AS"/>
</dbReference>
<dbReference type="CDD" id="cd01392">
    <property type="entry name" value="HTH_LacI"/>
    <property type="match status" value="1"/>
</dbReference>
<evidence type="ECO:0000256" key="3">
    <source>
        <dbReference type="ARBA" id="ARBA00022801"/>
    </source>
</evidence>
<keyword evidence="7" id="KW-0326">Glycosidase</keyword>
<dbReference type="SUPFAM" id="SSF53822">
    <property type="entry name" value="Periplasmic binding protein-like I"/>
    <property type="match status" value="1"/>
</dbReference>
<dbReference type="EC" id="3.2.1.26" evidence="2"/>
<dbReference type="Pfam" id="PF00356">
    <property type="entry name" value="LacI"/>
    <property type="match status" value="1"/>
</dbReference>
<evidence type="ECO:0000256" key="2">
    <source>
        <dbReference type="ARBA" id="ARBA00012758"/>
    </source>
</evidence>
<dbReference type="InterPro" id="IPR000843">
    <property type="entry name" value="HTH_LacI"/>
</dbReference>
<evidence type="ECO:0000256" key="6">
    <source>
        <dbReference type="ARBA" id="ARBA00023163"/>
    </source>
</evidence>
<dbReference type="InterPro" id="IPR028082">
    <property type="entry name" value="Peripla_BP_I"/>
</dbReference>
<dbReference type="RefSeq" id="WP_087071050.1">
    <property type="nucleotide sequence ID" value="NZ_CAUPFC010000006.1"/>
</dbReference>
<dbReference type="Gene3D" id="3.40.50.2300">
    <property type="match status" value="2"/>
</dbReference>
<dbReference type="Proteomes" id="UP001284901">
    <property type="component" value="Unassembled WGS sequence"/>
</dbReference>
<feature type="domain" description="HTH lacI-type" evidence="9">
    <location>
        <begin position="4"/>
        <end position="58"/>
    </location>
</feature>
<dbReference type="AlphaFoldDB" id="A0AAW9HKE1"/>